<sequence>MTNQTNNEMLTSCEGMDLLPGEKDAFQFVVSIGLSRAYRLIDKIAARFERRYKRACEEASVPINREWIYSTELEKDLMHKLKMGVTLVDISSSPYAARRRIELRIEARNAARKLRLSRQQAGVTA</sequence>
<geneLocation type="plasmid" evidence="1">
    <name>pL289</name>
</geneLocation>
<name>A0A1W6UFK5_VIBAL</name>
<dbReference type="EMBL" id="CP017904">
    <property type="protein sequence ID" value="ARP21697.1"/>
    <property type="molecule type" value="Genomic_DNA"/>
</dbReference>
<proteinExistence type="predicted"/>
<gene>
    <name evidence="1" type="ORF">K05K4_49880</name>
</gene>
<reference evidence="1" key="1">
    <citation type="submission" date="2016-10" db="EMBL/GenBank/DDBJ databases">
        <title>The High Quality Genome of Vibrio alginolyticus K01M1.</title>
        <authorList>
            <person name="Wendling C."/>
            <person name="Chibani C.M."/>
            <person name="Hertel R."/>
            <person name="Sproer C."/>
            <person name="Bunk B."/>
            <person name="Overmann J."/>
            <person name="Roth O."/>
            <person name="Liesegang H."/>
        </authorList>
    </citation>
    <scope>NUCLEOTIDE SEQUENCE</scope>
    <source>
        <strain evidence="1">K05K4</strain>
        <plasmid evidence="1">pL289</plasmid>
    </source>
</reference>
<accession>A0A1W6UFK5</accession>
<organism evidence="1">
    <name type="scientific">Vibrio alginolyticus</name>
    <dbReference type="NCBI Taxonomy" id="663"/>
    <lineage>
        <taxon>Bacteria</taxon>
        <taxon>Pseudomonadati</taxon>
        <taxon>Pseudomonadota</taxon>
        <taxon>Gammaproteobacteria</taxon>
        <taxon>Vibrionales</taxon>
        <taxon>Vibrionaceae</taxon>
        <taxon>Vibrio</taxon>
    </lineage>
</organism>
<evidence type="ECO:0000313" key="1">
    <source>
        <dbReference type="EMBL" id="ARP21697.1"/>
    </source>
</evidence>
<keyword evidence="1" id="KW-0614">Plasmid</keyword>
<protein>
    <submittedName>
        <fullName evidence="1">Uncharacterized protein</fullName>
    </submittedName>
</protein>
<dbReference type="AlphaFoldDB" id="A0A1W6UFK5"/>
<dbReference type="RefSeq" id="WP_086048378.1">
    <property type="nucleotide sequence ID" value="NZ_CP017893.1"/>
</dbReference>